<sequence length="370" mass="39142">MTQISRRSLFGAAAAASVLPVAGGLAAFSPIAAAAAAPKKARTIVEIAAMSPVDMARESDVVQTSYEIIRAAAGRLRDPELRKAVLSIIENPAPTIASADQSAVLAALKKEGLIAAGRTSVFPKFSDTTRSPQPTWSAPGSGYGSHHAYPGGLCTHVALNVVSAESLVAAYNNIDGLKLDFDHAVGGEILHDLHKPWVFQWEADNACRKEEALAGTGEHHVLSIAESIKRGLPAEFVVAQACAHEHPGSASGEAQVVGWLRAAAIIAGVDPVKAGLIAADGKTLPLPRRIEGWVVHLADHDWIISVPACQWVVKALRNLAEKKWGVRDEKTFNALRNYVLCNLTAMRLYGILSAQGEEAFAADVARVVKA</sequence>
<dbReference type="OrthoDB" id="1624022at2"/>
<evidence type="ECO:0000256" key="1">
    <source>
        <dbReference type="SAM" id="SignalP"/>
    </source>
</evidence>
<dbReference type="RefSeq" id="WP_005433352.1">
    <property type="nucleotide sequence ID" value="NZ_JH815513.1"/>
</dbReference>
<dbReference type="EMBL" id="ADMG01000007">
    <property type="protein sequence ID" value="EKB32246.1"/>
    <property type="molecule type" value="Genomic_DNA"/>
</dbReference>
<dbReference type="AlphaFoldDB" id="K1JPY3"/>
<feature type="chain" id="PRO_5003846439" description="Tat (Twin-arginine translocation) pathway signal sequence" evidence="1">
    <location>
        <begin position="35"/>
        <end position="370"/>
    </location>
</feature>
<reference evidence="2 3" key="1">
    <citation type="submission" date="2012-05" db="EMBL/GenBank/DDBJ databases">
        <title>The Genome Sequence of Sutterella wadsworthensis 2_1_59BFAA.</title>
        <authorList>
            <consortium name="The Broad Institute Genome Sequencing Platform"/>
            <person name="Earl A."/>
            <person name="Ward D."/>
            <person name="Feldgarden M."/>
            <person name="Gevers D."/>
            <person name="Daigneault M."/>
            <person name="Strauss J."/>
            <person name="Allen-Vercoe E."/>
            <person name="Walker B."/>
            <person name="Young S.K."/>
            <person name="Zeng Q."/>
            <person name="Gargeya S."/>
            <person name="Fitzgerald M."/>
            <person name="Haas B."/>
            <person name="Abouelleil A."/>
            <person name="Alvarado L."/>
            <person name="Arachchi H.M."/>
            <person name="Berlin A.M."/>
            <person name="Chapman S.B."/>
            <person name="Goldberg J."/>
            <person name="Griggs A."/>
            <person name="Gujja S."/>
            <person name="Hansen M."/>
            <person name="Howarth C."/>
            <person name="Imamovic A."/>
            <person name="Larimer J."/>
            <person name="McCowen C."/>
            <person name="Montmayeur A."/>
            <person name="Murphy C."/>
            <person name="Neiman D."/>
            <person name="Pearson M."/>
            <person name="Priest M."/>
            <person name="Roberts A."/>
            <person name="Saif S."/>
            <person name="Shea T."/>
            <person name="Sisk P."/>
            <person name="Sykes S."/>
            <person name="Wortman J."/>
            <person name="Nusbaum C."/>
            <person name="Birren B."/>
        </authorList>
    </citation>
    <scope>NUCLEOTIDE SEQUENCE [LARGE SCALE GENOMIC DNA]</scope>
    <source>
        <strain evidence="2 3">2_1_59BFAA</strain>
    </source>
</reference>
<keyword evidence="1" id="KW-0732">Signal</keyword>
<accession>K1JPY3</accession>
<dbReference type="eggNOG" id="COG3481">
    <property type="taxonomic scope" value="Bacteria"/>
</dbReference>
<evidence type="ECO:0000313" key="3">
    <source>
        <dbReference type="Proteomes" id="UP000005835"/>
    </source>
</evidence>
<protein>
    <recommendedName>
        <fullName evidence="4">Tat (Twin-arginine translocation) pathway signal sequence</fullName>
    </recommendedName>
</protein>
<name>K1JPY3_9BURK</name>
<dbReference type="Proteomes" id="UP000005835">
    <property type="component" value="Unassembled WGS sequence"/>
</dbReference>
<organism evidence="2 3">
    <name type="scientific">Sutterella wadsworthensis 2_1_59BFAA</name>
    <dbReference type="NCBI Taxonomy" id="742823"/>
    <lineage>
        <taxon>Bacteria</taxon>
        <taxon>Pseudomonadati</taxon>
        <taxon>Pseudomonadota</taxon>
        <taxon>Betaproteobacteria</taxon>
        <taxon>Burkholderiales</taxon>
        <taxon>Sutterellaceae</taxon>
        <taxon>Sutterella</taxon>
    </lineage>
</organism>
<proteinExistence type="predicted"/>
<evidence type="ECO:0000313" key="2">
    <source>
        <dbReference type="EMBL" id="EKB32246.1"/>
    </source>
</evidence>
<gene>
    <name evidence="2" type="ORF">HMPREF9465_00261</name>
</gene>
<dbReference type="PATRIC" id="fig|742823.3.peg.250"/>
<dbReference type="STRING" id="742823.HMPREF9465_00261"/>
<evidence type="ECO:0008006" key="4">
    <source>
        <dbReference type="Google" id="ProtNLM"/>
    </source>
</evidence>
<dbReference type="InterPro" id="IPR006311">
    <property type="entry name" value="TAT_signal"/>
</dbReference>
<comment type="caution">
    <text evidence="2">The sequence shown here is derived from an EMBL/GenBank/DDBJ whole genome shotgun (WGS) entry which is preliminary data.</text>
</comment>
<dbReference type="PROSITE" id="PS51318">
    <property type="entry name" value="TAT"/>
    <property type="match status" value="1"/>
</dbReference>
<feature type="signal peptide" evidence="1">
    <location>
        <begin position="1"/>
        <end position="34"/>
    </location>
</feature>
<keyword evidence="3" id="KW-1185">Reference proteome</keyword>
<dbReference type="HOGENOM" id="CLU_063683_0_0_4"/>